<gene>
    <name evidence="1" type="ORF">ECRASSUSDP1_LOCUS29160</name>
</gene>
<proteinExistence type="predicted"/>
<comment type="caution">
    <text evidence="1">The sequence shown here is derived from an EMBL/GenBank/DDBJ whole genome shotgun (WGS) entry which is preliminary data.</text>
</comment>
<organism evidence="1 2">
    <name type="scientific">Euplotes crassus</name>
    <dbReference type="NCBI Taxonomy" id="5936"/>
    <lineage>
        <taxon>Eukaryota</taxon>
        <taxon>Sar</taxon>
        <taxon>Alveolata</taxon>
        <taxon>Ciliophora</taxon>
        <taxon>Intramacronucleata</taxon>
        <taxon>Spirotrichea</taxon>
        <taxon>Hypotrichia</taxon>
        <taxon>Euplotida</taxon>
        <taxon>Euplotidae</taxon>
        <taxon>Moneuplotes</taxon>
    </lineage>
</organism>
<dbReference type="Proteomes" id="UP001295684">
    <property type="component" value="Unassembled WGS sequence"/>
</dbReference>
<accession>A0AAD1YD40</accession>
<evidence type="ECO:0000313" key="1">
    <source>
        <dbReference type="EMBL" id="CAI2387527.1"/>
    </source>
</evidence>
<dbReference type="AlphaFoldDB" id="A0AAD1YD40"/>
<dbReference type="EMBL" id="CAMPGE010030029">
    <property type="protein sequence ID" value="CAI2387527.1"/>
    <property type="molecule type" value="Genomic_DNA"/>
</dbReference>
<reference evidence="1" key="1">
    <citation type="submission" date="2023-07" db="EMBL/GenBank/DDBJ databases">
        <authorList>
            <consortium name="AG Swart"/>
            <person name="Singh M."/>
            <person name="Singh A."/>
            <person name="Seah K."/>
            <person name="Emmerich C."/>
        </authorList>
    </citation>
    <scope>NUCLEOTIDE SEQUENCE</scope>
    <source>
        <strain evidence="1">DP1</strain>
    </source>
</reference>
<protein>
    <submittedName>
        <fullName evidence="1">Uncharacterized protein</fullName>
    </submittedName>
</protein>
<sequence length="91" mass="10526">MEYLLLFPACWQWTYIGVRLASRHECFMNQCNTYKVVSPGYDSHSCMTHLFDLRKIHGWMFLEKCLRKNCAVGAISGALIISRCFRKSADG</sequence>
<name>A0AAD1YD40_EUPCR</name>
<keyword evidence="2" id="KW-1185">Reference proteome</keyword>
<evidence type="ECO:0000313" key="2">
    <source>
        <dbReference type="Proteomes" id="UP001295684"/>
    </source>
</evidence>